<evidence type="ECO:0000313" key="2">
    <source>
        <dbReference type="Proteomes" id="UP001230300"/>
    </source>
</evidence>
<accession>A0AAW6XIP6</accession>
<dbReference type="AlphaFoldDB" id="A0AAW6XIP6"/>
<sequence length="59" mass="6732">MTEYLSYKSAMKYLGFESYKSLARLIEAGLPVITVGRTKKISKTAIDKFMKEHETIVSK</sequence>
<keyword evidence="1" id="KW-0238">DNA-binding</keyword>
<evidence type="ECO:0000313" key="1">
    <source>
        <dbReference type="EMBL" id="MDK6503149.1"/>
    </source>
</evidence>
<protein>
    <submittedName>
        <fullName evidence="1">DNA-binding protein</fullName>
    </submittedName>
</protein>
<reference evidence="1" key="1">
    <citation type="submission" date="2023-05" db="EMBL/GenBank/DDBJ databases">
        <title>Cataloging the Phylogenetic Diversity of Human Bladder Bacteria.</title>
        <authorList>
            <person name="Du J."/>
        </authorList>
    </citation>
    <scope>NUCLEOTIDE SEQUENCE</scope>
    <source>
        <strain evidence="1">UMB9226</strain>
    </source>
</reference>
<dbReference type="GO" id="GO:0003677">
    <property type="term" value="F:DNA binding"/>
    <property type="evidence" value="ECO:0007669"/>
    <property type="project" value="UniProtKB-KW"/>
</dbReference>
<dbReference type="Proteomes" id="UP001230300">
    <property type="component" value="Unassembled WGS sequence"/>
</dbReference>
<proteinExistence type="predicted"/>
<dbReference type="EMBL" id="JASOGN010000033">
    <property type="protein sequence ID" value="MDK6503149.1"/>
    <property type="molecule type" value="Genomic_DNA"/>
</dbReference>
<organism evidence="1 2">
    <name type="scientific">Lactobacillus crispatus</name>
    <dbReference type="NCBI Taxonomy" id="47770"/>
    <lineage>
        <taxon>Bacteria</taxon>
        <taxon>Bacillati</taxon>
        <taxon>Bacillota</taxon>
        <taxon>Bacilli</taxon>
        <taxon>Lactobacillales</taxon>
        <taxon>Lactobacillaceae</taxon>
        <taxon>Lactobacillus</taxon>
    </lineage>
</organism>
<dbReference type="RefSeq" id="WP_101887360.1">
    <property type="nucleotide sequence ID" value="NZ_JASOGN010000033.1"/>
</dbReference>
<comment type="caution">
    <text evidence="1">The sequence shown here is derived from an EMBL/GenBank/DDBJ whole genome shotgun (WGS) entry which is preliminary data.</text>
</comment>
<name>A0AAW6XIP6_9LACO</name>
<gene>
    <name evidence="1" type="ORF">QP235_08140</name>
</gene>